<name>A0A0N0U6L1_9HYME</name>
<evidence type="ECO:0000313" key="1">
    <source>
        <dbReference type="EMBL" id="KOX77174.1"/>
    </source>
</evidence>
<dbReference type="EMBL" id="KQ435735">
    <property type="protein sequence ID" value="KOX77174.1"/>
    <property type="molecule type" value="Genomic_DNA"/>
</dbReference>
<protein>
    <submittedName>
        <fullName evidence="1">Uncharacterized protein</fullName>
    </submittedName>
</protein>
<dbReference type="AlphaFoldDB" id="A0A0N0U6L1"/>
<evidence type="ECO:0000313" key="2">
    <source>
        <dbReference type="Proteomes" id="UP000053105"/>
    </source>
</evidence>
<proteinExistence type="predicted"/>
<keyword evidence="2" id="KW-1185">Reference proteome</keyword>
<accession>A0A0N0U6L1</accession>
<organism evidence="1 2">
    <name type="scientific">Melipona quadrifasciata</name>
    <dbReference type="NCBI Taxonomy" id="166423"/>
    <lineage>
        <taxon>Eukaryota</taxon>
        <taxon>Metazoa</taxon>
        <taxon>Ecdysozoa</taxon>
        <taxon>Arthropoda</taxon>
        <taxon>Hexapoda</taxon>
        <taxon>Insecta</taxon>
        <taxon>Pterygota</taxon>
        <taxon>Neoptera</taxon>
        <taxon>Endopterygota</taxon>
        <taxon>Hymenoptera</taxon>
        <taxon>Apocrita</taxon>
        <taxon>Aculeata</taxon>
        <taxon>Apoidea</taxon>
        <taxon>Anthophila</taxon>
        <taxon>Apidae</taxon>
        <taxon>Melipona</taxon>
    </lineage>
</organism>
<reference evidence="1 2" key="1">
    <citation type="submission" date="2015-07" db="EMBL/GenBank/DDBJ databases">
        <title>The genome of Melipona quadrifasciata.</title>
        <authorList>
            <person name="Pan H."/>
            <person name="Kapheim K."/>
        </authorList>
    </citation>
    <scope>NUCLEOTIDE SEQUENCE [LARGE SCALE GENOMIC DNA]</scope>
    <source>
        <strain evidence="1">0111107301</strain>
        <tissue evidence="1">Whole body</tissue>
    </source>
</reference>
<dbReference type="Proteomes" id="UP000053105">
    <property type="component" value="Unassembled WGS sequence"/>
</dbReference>
<sequence length="62" mass="7104">MYTSSCFLYITHIRRKYICIYTNTKTELDATCLVAEAAKGYLGKSGNYNIYILIFLFSCKDG</sequence>
<gene>
    <name evidence="1" type="ORF">WN51_10264</name>
</gene>